<feature type="region of interest" description="Disordered" evidence="10">
    <location>
        <begin position="2261"/>
        <end position="2291"/>
    </location>
</feature>
<dbReference type="InterPro" id="IPR023827">
    <property type="entry name" value="Peptidase_S8_Asp-AS"/>
</dbReference>
<dbReference type="EMBL" id="UGSZ01000001">
    <property type="protein sequence ID" value="SUB56662.1"/>
    <property type="molecule type" value="Genomic_DNA"/>
</dbReference>
<evidence type="ECO:0000256" key="6">
    <source>
        <dbReference type="PIRSR" id="PIRSR615500-1"/>
    </source>
</evidence>
<evidence type="ECO:0000256" key="4">
    <source>
        <dbReference type="ARBA" id="ARBA00022801"/>
    </source>
</evidence>
<accession>A0A379C2U7</accession>
<comment type="subcellular location">
    <subcellularLocation>
        <location evidence="1">Cell envelope</location>
    </subcellularLocation>
</comment>
<comment type="similarity">
    <text evidence="2 7 8">Belongs to the peptidase S8 family.</text>
</comment>
<dbReference type="InterPro" id="IPR000209">
    <property type="entry name" value="Peptidase_S8/S53_dom"/>
</dbReference>
<dbReference type="InterPro" id="IPR042229">
    <property type="entry name" value="Listeria/Bacterioides_rpt_sf"/>
</dbReference>
<dbReference type="NCBIfam" id="TIGR02543">
    <property type="entry name" value="List_Bact_rpt"/>
    <property type="match status" value="1"/>
</dbReference>
<protein>
    <submittedName>
        <fullName evidence="12">Bacillopeptidase F</fullName>
        <ecNumber evidence="12">3.4.21.-</ecNumber>
    </submittedName>
</protein>
<feature type="active site" description="Charge relay system" evidence="6 7">
    <location>
        <position position="208"/>
    </location>
</feature>
<dbReference type="PANTHER" id="PTHR43806:SF67">
    <property type="entry name" value="EGF-LIKE DOMAIN-CONTAINING PROTEIN"/>
    <property type="match status" value="1"/>
</dbReference>
<dbReference type="Gene3D" id="3.40.50.200">
    <property type="entry name" value="Peptidase S8/S53 domain"/>
    <property type="match status" value="1"/>
</dbReference>
<gene>
    <name evidence="12" type="primary">bpr</name>
    <name evidence="12" type="ORF">NCTC13149_00434</name>
</gene>
<dbReference type="InterPro" id="IPR015500">
    <property type="entry name" value="Peptidase_S8_subtilisin-rel"/>
</dbReference>
<evidence type="ECO:0000313" key="12">
    <source>
        <dbReference type="EMBL" id="SUB56662.1"/>
    </source>
</evidence>
<evidence type="ECO:0000256" key="5">
    <source>
        <dbReference type="ARBA" id="ARBA00022825"/>
    </source>
</evidence>
<dbReference type="Gene3D" id="2.60.40.4270">
    <property type="entry name" value="Listeria-Bacteroides repeat domain"/>
    <property type="match status" value="2"/>
</dbReference>
<sequence>MKKLNKILAIILFTAILFTDFIPVLAISKSSEDISKKLSENLIRSKNDEFFDVIVKLKKEVNSQRIKNDVKNANAEKSKEELQKEIRKEIVNESKELAKSSQASILEILKNEKNKGNVKSYESFFIINCVNLVARKSVIVELAKRDDVEKIIENKVIKVEKPEKNEKIRMSRSVYDMHIPWNLKAINAYKAQRYTKDCNNEVVVGIIDSGVDSTHSAISKNYRGNDSSLAAYSWYNTINGKDGSQEKPYDDRGHGTHVCGTILGSKENALLGVAPKAKWIGVKVFDQDGETDNVKLLKAGEWIMAPNGDPTKAPKVVNNSWGGNSNDGFFQEIVKKWREAGIFPVFSAGNVGPFNDGGDDSIGTPGAYPESYAVGAIRKDEHIAKFSLRGKSSYTNKIKPDIVAPGVNILSCIPGEKYTIYTGTSMAAPHVTGVIALMLQVNPNLTVDQIENILNETALPLKDEYYTTTPNNGYGYGKVNAVSAVQLAMGQEKGKDIKKDNIAILSGRLLAHGQDTQAPVISHNPINKIFTTYKTTFDVDAKDNTGVKSVKLLLDLGNGYKSYDLELKRGNKVDGYYSTNIPVETFKGLSAGKYYIEVSDINDKVTKTPVYPFEVQKGIGIGYVNDFESDISGFDFGGEAKLFKWGKIKNDEANNKVIGIEPYDKIRGNSIAVMPPIDLTGENRKAALTFKHWYDLGNSENAFFDTAEIWIAQAKEDSDPDTLQWKLKRTYKNSSKGWTNEYIDLSEYSGKKICIMFGFRPNGEWKSEGKGWYIDDLKVEEVSKEVPEKPSKSLNLRNKKDGRIVYSFSPIKNDKVTAYELYRSKSENSGFECIKTVLKGDKNNGFGKYSIDLSDTPKPQKGTYYYYAVSKIGDNKSEPSEIKSVTFTEGKEFKSFDFENGEEGWTSSINGDEKSLWEFGNLKYGDQYSTQYKKPIEKQSLGKNDGMNMWATNMNDYRSPKTKYALVSPSMDLSSLSDGTLYYQNWFGSSGKRYSDDYDTYNQDIGEVYFSKDSGKTWEKFYTLDEKNLEKVGIKNSWFTNKVEIPKDYLVKDFKVKFLLDTGSDMGSSAPEQSGGWYIDDVTINSKNLEDKNIVIDKNPAPFKLTNLERPASENKSVLPLSGKIIIAEQISLEKVIATVQTEPGTGAFSIKLPVGDYLIVGSADGYKNSEHDYITLKKDGLNKDIYLEKAGGASVTVNLEGENFEKFKGLGKVTLYKKGEIAPIAEKEGVNVTFENLYPGEYKFIVNSDGYKKIEQDFTLDDHSRPFNARLHEKIFPQKESSVGYTDVTPLELAGMDLKNRAFANKITNDKIAQIKEISYFITKTKDVDLKGSKYRISIYDKNDDDELPGKILFSKDLTFEKEGWNKIDVSNVQVWGDYYIAFTKLDGNLALGIDNNKENTMSYQMFNDAWDVPDTKGTYMIGAKVEECSDKENKEKCTISFDKGDGNGNMADVKVEKGKEYTLPKCTFTAPEGKEFEAWEIESTKKQANESIVVNKDTKIKALWKDKLPENKEKLEPIKPIPAKNMAELPSYTHYISYKDVNAEEYINSIDKLIVSHDGKETVVTEKNIVDGKDYLEEPIKRLVFKFSSGLDKDDTITIVSNKYKNVVIKITYAKNAKDSILYGISSSIEELKEMITISFDKGDGNGSMADVKVEKGKEYTLPECTFTAPEGKEFEAWEIEGTKKLAKESIVVDKDTKIKALWKDKLPENKEKLEPVMPYPLMGQTNVTNFEHFITYKNETESDEYLKSIEKVIVKHKGKTQEITGAKGIDSTDFMGNANKKLAFPFNSKLDKDDTITIISSKYKNVLIKILNVADVGNDIYYTLSANVEGQKIVRIIHFDANGGTNNMKDVEVENGTIYSLPECTITPPIGYEFKAWEYLGDESEVGHKYQINNDVTIKAIWKKIATNNITIHYDSNAGQGEMPDESKLENEKFIIPESKFTPPQGKEFDAWEINGQRKYPGEELVLSENITLKALWTQKLEKTKDPVEPILTEVKSDDPSYTKENCKHFIGYKKDDRAYIDAINLITIKHDGKIIKKYLLTKEYGKYVVSDGIGKTKKDMTSIVFNSNFFFNRDDEIIICARGYKDLRLHIALADDNFMNAIYTTEIISRVKFETFDGSKVDDQVIKVTPIWAENVKKPKTDPTKDGYIFKGWYKDSACKENFDFNSKIISDTSIYAKWEKEIKKFTISFIGNGGTGEMNTIEKDKDQKYILPISTFIPAEGKEFDAWEINGQRKSPGEEIIINSDTQIKAIWKDKIPTPGPKVEPEIELKPSPEIKPENNDGGNNNKNHYLPWSNESKVQKDTSKVNSIVNSSEENNKFSENTKTAYTIPKDAQKHWAKEAIEYCLSKGYFKDIVKDQKFEPEKQITRGEFITVLARFAGAKESNAKTSFTDIDKNMYYAPFVAWAKENNITAGTGNGKFSPDKPISRAEMTTMLYRFLKSIKIDLKSLDKNIDFKDKDKIPSWAKDAIKEMVDFGILNGNDDGTFNPMGKFKRCQMAQITYNLSK</sequence>
<feature type="domain" description="SLH" evidence="11">
    <location>
        <begin position="2330"/>
        <end position="2390"/>
    </location>
</feature>
<keyword evidence="4 7" id="KW-0378">Hydrolase</keyword>
<feature type="compositionally biased region" description="Basic and acidic residues" evidence="10">
    <location>
        <begin position="2268"/>
        <end position="2284"/>
    </location>
</feature>
<feature type="domain" description="SLH" evidence="11">
    <location>
        <begin position="2457"/>
        <end position="2511"/>
    </location>
</feature>
<feature type="domain" description="SLH" evidence="11">
    <location>
        <begin position="2391"/>
        <end position="2454"/>
    </location>
</feature>
<dbReference type="Pfam" id="PF00395">
    <property type="entry name" value="SLH"/>
    <property type="match status" value="3"/>
</dbReference>
<dbReference type="Pfam" id="PF00082">
    <property type="entry name" value="Peptidase_S8"/>
    <property type="match status" value="1"/>
</dbReference>
<dbReference type="GO" id="GO:0004252">
    <property type="term" value="F:serine-type endopeptidase activity"/>
    <property type="evidence" value="ECO:0007669"/>
    <property type="project" value="UniProtKB-UniRule"/>
</dbReference>
<name>A0A379C2U7_9FIRM</name>
<organism evidence="12 13">
    <name type="scientific">Peptoniphilus lacrimalis</name>
    <dbReference type="NCBI Taxonomy" id="33031"/>
    <lineage>
        <taxon>Bacteria</taxon>
        <taxon>Bacillati</taxon>
        <taxon>Bacillota</taxon>
        <taxon>Tissierellia</taxon>
        <taxon>Tissierellales</taxon>
        <taxon>Peptoniphilaceae</taxon>
        <taxon>Peptoniphilus</taxon>
    </lineage>
</organism>
<dbReference type="InterPro" id="IPR001119">
    <property type="entry name" value="SLH_dom"/>
</dbReference>
<evidence type="ECO:0000256" key="1">
    <source>
        <dbReference type="ARBA" id="ARBA00004196"/>
    </source>
</evidence>
<evidence type="ECO:0000256" key="10">
    <source>
        <dbReference type="SAM" id="MobiDB-lite"/>
    </source>
</evidence>
<evidence type="ECO:0000256" key="2">
    <source>
        <dbReference type="ARBA" id="ARBA00011073"/>
    </source>
</evidence>
<dbReference type="InterPro" id="IPR013378">
    <property type="entry name" value="InlB-like_B-rpt"/>
</dbReference>
<dbReference type="PROSITE" id="PS00138">
    <property type="entry name" value="SUBTILASE_SER"/>
    <property type="match status" value="1"/>
</dbReference>
<dbReference type="GO" id="GO:0006508">
    <property type="term" value="P:proteolysis"/>
    <property type="evidence" value="ECO:0007669"/>
    <property type="project" value="UniProtKB-KW"/>
</dbReference>
<dbReference type="SUPFAM" id="SSF52743">
    <property type="entry name" value="Subtilisin-like"/>
    <property type="match status" value="1"/>
</dbReference>
<dbReference type="EC" id="3.4.21.-" evidence="12"/>
<evidence type="ECO:0000256" key="8">
    <source>
        <dbReference type="RuleBase" id="RU003355"/>
    </source>
</evidence>
<dbReference type="OrthoDB" id="1699244at2"/>
<keyword evidence="9" id="KW-0175">Coiled coil</keyword>
<keyword evidence="3 7" id="KW-0645">Protease</keyword>
<evidence type="ECO:0000256" key="3">
    <source>
        <dbReference type="ARBA" id="ARBA00022670"/>
    </source>
</evidence>
<dbReference type="Pfam" id="PF09479">
    <property type="entry name" value="Flg_new"/>
    <property type="match status" value="3"/>
</dbReference>
<dbReference type="STRING" id="1122949.GCA_000378725_01622"/>
<dbReference type="InterPro" id="IPR050131">
    <property type="entry name" value="Peptidase_S8_subtilisin-like"/>
</dbReference>
<dbReference type="GO" id="GO:0030313">
    <property type="term" value="C:cell envelope"/>
    <property type="evidence" value="ECO:0007669"/>
    <property type="project" value="UniProtKB-SubCell"/>
</dbReference>
<dbReference type="PANTHER" id="PTHR43806">
    <property type="entry name" value="PEPTIDASE S8"/>
    <property type="match status" value="1"/>
</dbReference>
<evidence type="ECO:0000313" key="13">
    <source>
        <dbReference type="Proteomes" id="UP000255517"/>
    </source>
</evidence>
<dbReference type="PROSITE" id="PS00136">
    <property type="entry name" value="SUBTILASE_ASP"/>
    <property type="match status" value="1"/>
</dbReference>
<dbReference type="RefSeq" id="WP_019035241.1">
    <property type="nucleotide sequence ID" value="NZ_UGSZ01000001.1"/>
</dbReference>
<evidence type="ECO:0000259" key="11">
    <source>
        <dbReference type="PROSITE" id="PS51272"/>
    </source>
</evidence>
<feature type="active site" description="Charge relay system" evidence="6 7">
    <location>
        <position position="425"/>
    </location>
</feature>
<evidence type="ECO:0000256" key="7">
    <source>
        <dbReference type="PROSITE-ProRule" id="PRU01240"/>
    </source>
</evidence>
<evidence type="ECO:0000256" key="9">
    <source>
        <dbReference type="SAM" id="Coils"/>
    </source>
</evidence>
<dbReference type="Proteomes" id="UP000255517">
    <property type="component" value="Unassembled WGS sequence"/>
</dbReference>
<dbReference type="PROSITE" id="PS51272">
    <property type="entry name" value="SLH"/>
    <property type="match status" value="3"/>
</dbReference>
<dbReference type="Gene3D" id="2.60.120.260">
    <property type="entry name" value="Galactose-binding domain-like"/>
    <property type="match status" value="1"/>
</dbReference>
<proteinExistence type="inferred from homology"/>
<feature type="active site" description="Charge relay system" evidence="6 7">
    <location>
        <position position="254"/>
    </location>
</feature>
<dbReference type="InterPro" id="IPR022398">
    <property type="entry name" value="Peptidase_S8_His-AS"/>
</dbReference>
<dbReference type="PROSITE" id="PS00137">
    <property type="entry name" value="SUBTILASE_HIS"/>
    <property type="match status" value="1"/>
</dbReference>
<dbReference type="PROSITE" id="PS51892">
    <property type="entry name" value="SUBTILASE"/>
    <property type="match status" value="1"/>
</dbReference>
<keyword evidence="5 7" id="KW-0720">Serine protease</keyword>
<reference evidence="12 13" key="1">
    <citation type="submission" date="2018-06" db="EMBL/GenBank/DDBJ databases">
        <authorList>
            <consortium name="Pathogen Informatics"/>
            <person name="Doyle S."/>
        </authorList>
    </citation>
    <scope>NUCLEOTIDE SEQUENCE [LARGE SCALE GENOMIC DNA]</scope>
    <source>
        <strain evidence="12 13">NCTC13149</strain>
    </source>
</reference>
<dbReference type="InterPro" id="IPR023828">
    <property type="entry name" value="Peptidase_S8_Ser-AS"/>
</dbReference>
<dbReference type="PRINTS" id="PR00723">
    <property type="entry name" value="SUBTILISIN"/>
</dbReference>
<feature type="coiled-coil region" evidence="9">
    <location>
        <begin position="63"/>
        <end position="92"/>
    </location>
</feature>
<dbReference type="InterPro" id="IPR036852">
    <property type="entry name" value="Peptidase_S8/S53_dom_sf"/>
</dbReference>